<evidence type="ECO:0008006" key="4">
    <source>
        <dbReference type="Google" id="ProtNLM"/>
    </source>
</evidence>
<feature type="transmembrane region" description="Helical" evidence="1">
    <location>
        <begin position="103"/>
        <end position="123"/>
    </location>
</feature>
<dbReference type="Proteomes" id="UP001165085">
    <property type="component" value="Unassembled WGS sequence"/>
</dbReference>
<feature type="transmembrane region" description="Helical" evidence="1">
    <location>
        <begin position="330"/>
        <end position="351"/>
    </location>
</feature>
<comment type="caution">
    <text evidence="2">The sequence shown here is derived from an EMBL/GenBank/DDBJ whole genome shotgun (WGS) entry which is preliminary data.</text>
</comment>
<sequence>MVYQLTAFTALSGRQNAIHMYIRPALSPAATVTIARLSGTTLKAINVAAPAALHAAKPAATAIQSMFAAQHANPMYMAMAVLGMSAAGIVAERRTTVGKAMSAPIATMFVSILLSNLNVIPFVSPTYKFINSLLVPLSIPCLLYSSDLRRILKSTQQLLPAFVLGTISTVLSTIVTFKICALKSLGGDGWKIASALAARHIGGAINFISVSETLNIQGSSISSSIAADNIVVALYFSFLFLSSNKFKKPQEVTVGADNNPKDIKDDGEGSANLETIALALFTSSSLCFAGSYLTQMFIPSASSLPIISLLTVAASTGFPKFFSNLSEAGGIIGVIFIQLFFAASGAAGSIADVLKNAPVLFLFSGTQILLHYVSLMALGRIFKIGGRELYVASNANVGGPTTAAAMAKGKNWPDLILPGLLVGILGYATGTIIGLSLGFGVLQKLI</sequence>
<evidence type="ECO:0000313" key="3">
    <source>
        <dbReference type="Proteomes" id="UP001165085"/>
    </source>
</evidence>
<evidence type="ECO:0000313" key="2">
    <source>
        <dbReference type="EMBL" id="GMH81651.1"/>
    </source>
</evidence>
<gene>
    <name evidence="2" type="ORF">TrST_g8930</name>
</gene>
<name>A0A9W7AZD0_9STRA</name>
<reference evidence="3" key="1">
    <citation type="journal article" date="2023" name="Commun. Biol.">
        <title>Genome analysis of Parmales, the sister group of diatoms, reveals the evolutionary specialization of diatoms from phago-mixotrophs to photoautotrophs.</title>
        <authorList>
            <person name="Ban H."/>
            <person name="Sato S."/>
            <person name="Yoshikawa S."/>
            <person name="Yamada K."/>
            <person name="Nakamura Y."/>
            <person name="Ichinomiya M."/>
            <person name="Sato N."/>
            <person name="Blanc-Mathieu R."/>
            <person name="Endo H."/>
            <person name="Kuwata A."/>
            <person name="Ogata H."/>
        </authorList>
    </citation>
    <scope>NUCLEOTIDE SEQUENCE [LARGE SCALE GENOMIC DNA]</scope>
    <source>
        <strain evidence="3">NIES 3701</strain>
    </source>
</reference>
<dbReference type="OrthoDB" id="45797at2759"/>
<keyword evidence="1" id="KW-0472">Membrane</keyword>
<accession>A0A9W7AZD0</accession>
<feature type="transmembrane region" description="Helical" evidence="1">
    <location>
        <begin position="297"/>
        <end position="318"/>
    </location>
</feature>
<feature type="transmembrane region" description="Helical" evidence="1">
    <location>
        <begin position="221"/>
        <end position="241"/>
    </location>
</feature>
<protein>
    <recommendedName>
        <fullName evidence="4">DUF819 domain-containing protein</fullName>
    </recommendedName>
</protein>
<dbReference type="AlphaFoldDB" id="A0A9W7AZD0"/>
<organism evidence="2 3">
    <name type="scientific">Triparma strigata</name>
    <dbReference type="NCBI Taxonomy" id="1606541"/>
    <lineage>
        <taxon>Eukaryota</taxon>
        <taxon>Sar</taxon>
        <taxon>Stramenopiles</taxon>
        <taxon>Ochrophyta</taxon>
        <taxon>Bolidophyceae</taxon>
        <taxon>Parmales</taxon>
        <taxon>Triparmaceae</taxon>
        <taxon>Triparma</taxon>
    </lineage>
</organism>
<feature type="transmembrane region" description="Helical" evidence="1">
    <location>
        <begin position="415"/>
        <end position="442"/>
    </location>
</feature>
<dbReference type="EMBL" id="BRXY01000259">
    <property type="protein sequence ID" value="GMH81651.1"/>
    <property type="molecule type" value="Genomic_DNA"/>
</dbReference>
<keyword evidence="3" id="KW-1185">Reference proteome</keyword>
<feature type="transmembrane region" description="Helical" evidence="1">
    <location>
        <begin position="74"/>
        <end position="91"/>
    </location>
</feature>
<dbReference type="PANTHER" id="PTHR34289:SF8">
    <property type="entry name" value="DUF819 DOMAIN-CONTAINING PROTEIN"/>
    <property type="match status" value="1"/>
</dbReference>
<evidence type="ECO:0000256" key="1">
    <source>
        <dbReference type="SAM" id="Phobius"/>
    </source>
</evidence>
<feature type="transmembrane region" description="Helical" evidence="1">
    <location>
        <begin position="357"/>
        <end position="378"/>
    </location>
</feature>
<keyword evidence="1" id="KW-0812">Transmembrane</keyword>
<dbReference type="PANTHER" id="PTHR34289">
    <property type="entry name" value="PROTEIN, PUTATIVE (DUF819)-RELATED"/>
    <property type="match status" value="1"/>
</dbReference>
<dbReference type="InterPro" id="IPR008537">
    <property type="entry name" value="DUF819"/>
</dbReference>
<keyword evidence="1" id="KW-1133">Transmembrane helix</keyword>
<proteinExistence type="predicted"/>
<feature type="transmembrane region" description="Helical" evidence="1">
    <location>
        <begin position="158"/>
        <end position="177"/>
    </location>
</feature>
<dbReference type="Pfam" id="PF05684">
    <property type="entry name" value="DUF819"/>
    <property type="match status" value="1"/>
</dbReference>